<protein>
    <recommendedName>
        <fullName evidence="9">RNA polymerase subunit sigma-70</fullName>
    </recommendedName>
</protein>
<dbReference type="CDD" id="cd06171">
    <property type="entry name" value="Sigma70_r4"/>
    <property type="match status" value="1"/>
</dbReference>
<dbReference type="SUPFAM" id="SSF88659">
    <property type="entry name" value="Sigma3 and sigma4 domains of RNA polymerase sigma factors"/>
    <property type="match status" value="1"/>
</dbReference>
<name>A0A1L3MJM3_9MICO</name>
<keyword evidence="2" id="KW-0805">Transcription regulation</keyword>
<dbReference type="InterPro" id="IPR013324">
    <property type="entry name" value="RNA_pol_sigma_r3/r4-like"/>
</dbReference>
<dbReference type="GO" id="GO:0003677">
    <property type="term" value="F:DNA binding"/>
    <property type="evidence" value="ECO:0007669"/>
    <property type="project" value="InterPro"/>
</dbReference>
<dbReference type="Pfam" id="PF08281">
    <property type="entry name" value="Sigma70_r4_2"/>
    <property type="match status" value="1"/>
</dbReference>
<evidence type="ECO:0000313" key="7">
    <source>
        <dbReference type="EMBL" id="APH02496.1"/>
    </source>
</evidence>
<evidence type="ECO:0000259" key="5">
    <source>
        <dbReference type="Pfam" id="PF04542"/>
    </source>
</evidence>
<reference evidence="7 8" key="1">
    <citation type="submission" date="2015-11" db="EMBL/GenBank/DDBJ databases">
        <authorList>
            <person name="Zhang Y."/>
            <person name="Guo Z."/>
        </authorList>
    </citation>
    <scope>NUCLEOTIDE SEQUENCE [LARGE SCALE GENOMIC DNA]</scope>
    <source>
        <strain evidence="7 8">YFY001</strain>
    </source>
</reference>
<sequence length="188" mass="20691">MGQVKALRRSPSIGGVPIDEVFDRHHADVYRYLARRVPADVAEDLASETFVQAVTRGHTFDPERGALRGWIFGIASNLLSRHHREEVRAYRAWARTGVDPLVTAGDETDRAIDRVDSQSRGPALVTALADLSDGDRDVLLLVAHAGLTYAEVAQALDLPVGTVRSRLNRARRIVRAALDDTKGTHDDH</sequence>
<dbReference type="InterPro" id="IPR014284">
    <property type="entry name" value="RNA_pol_sigma-70_dom"/>
</dbReference>
<dbReference type="GO" id="GO:0006352">
    <property type="term" value="P:DNA-templated transcription initiation"/>
    <property type="evidence" value="ECO:0007669"/>
    <property type="project" value="InterPro"/>
</dbReference>
<keyword evidence="8" id="KW-1185">Reference proteome</keyword>
<feature type="domain" description="RNA polymerase sigma factor 70 region 4 type 2" evidence="6">
    <location>
        <begin position="124"/>
        <end position="172"/>
    </location>
</feature>
<dbReference type="InterPro" id="IPR013249">
    <property type="entry name" value="RNA_pol_sigma70_r4_t2"/>
</dbReference>
<dbReference type="EMBL" id="CP013290">
    <property type="protein sequence ID" value="APH02496.1"/>
    <property type="molecule type" value="Genomic_DNA"/>
</dbReference>
<evidence type="ECO:0000259" key="6">
    <source>
        <dbReference type="Pfam" id="PF08281"/>
    </source>
</evidence>
<evidence type="ECO:0000256" key="4">
    <source>
        <dbReference type="ARBA" id="ARBA00023163"/>
    </source>
</evidence>
<dbReference type="GO" id="GO:0016987">
    <property type="term" value="F:sigma factor activity"/>
    <property type="evidence" value="ECO:0007669"/>
    <property type="project" value="UniProtKB-KW"/>
</dbReference>
<dbReference type="Pfam" id="PF04542">
    <property type="entry name" value="Sigma70_r2"/>
    <property type="match status" value="1"/>
</dbReference>
<evidence type="ECO:0000256" key="1">
    <source>
        <dbReference type="ARBA" id="ARBA00010641"/>
    </source>
</evidence>
<dbReference type="KEGG" id="jte:ASJ30_13950"/>
<gene>
    <name evidence="7" type="ORF">ASJ30_13950</name>
</gene>
<evidence type="ECO:0000313" key="8">
    <source>
        <dbReference type="Proteomes" id="UP000182938"/>
    </source>
</evidence>
<dbReference type="InterPro" id="IPR007627">
    <property type="entry name" value="RNA_pol_sigma70_r2"/>
</dbReference>
<dbReference type="InterPro" id="IPR013325">
    <property type="entry name" value="RNA_pol_sigma_r2"/>
</dbReference>
<dbReference type="Gene3D" id="1.10.10.10">
    <property type="entry name" value="Winged helix-like DNA-binding domain superfamily/Winged helix DNA-binding domain"/>
    <property type="match status" value="1"/>
</dbReference>
<dbReference type="AlphaFoldDB" id="A0A1L3MJM3"/>
<dbReference type="InterPro" id="IPR039425">
    <property type="entry name" value="RNA_pol_sigma-70-like"/>
</dbReference>
<dbReference type="InterPro" id="IPR036388">
    <property type="entry name" value="WH-like_DNA-bd_sf"/>
</dbReference>
<evidence type="ECO:0000256" key="2">
    <source>
        <dbReference type="ARBA" id="ARBA00023015"/>
    </source>
</evidence>
<keyword evidence="4" id="KW-0804">Transcription</keyword>
<dbReference type="PANTHER" id="PTHR43133">
    <property type="entry name" value="RNA POLYMERASE ECF-TYPE SIGMA FACTO"/>
    <property type="match status" value="1"/>
</dbReference>
<organism evidence="7 8">
    <name type="scientific">Janibacter indicus</name>
    <dbReference type="NCBI Taxonomy" id="857417"/>
    <lineage>
        <taxon>Bacteria</taxon>
        <taxon>Bacillati</taxon>
        <taxon>Actinomycetota</taxon>
        <taxon>Actinomycetes</taxon>
        <taxon>Micrococcales</taxon>
        <taxon>Intrasporangiaceae</taxon>
        <taxon>Janibacter</taxon>
    </lineage>
</organism>
<feature type="domain" description="RNA polymerase sigma-70 region 2" evidence="5">
    <location>
        <begin position="22"/>
        <end position="87"/>
    </location>
</feature>
<dbReference type="RefSeq" id="WP_072625637.1">
    <property type="nucleotide sequence ID" value="NZ_CP013290.1"/>
</dbReference>
<keyword evidence="3" id="KW-0731">Sigma factor</keyword>
<dbReference type="NCBIfam" id="TIGR02937">
    <property type="entry name" value="sigma70-ECF"/>
    <property type="match status" value="1"/>
</dbReference>
<dbReference type="Proteomes" id="UP000182938">
    <property type="component" value="Chromosome"/>
</dbReference>
<dbReference type="PANTHER" id="PTHR43133:SF25">
    <property type="entry name" value="RNA POLYMERASE SIGMA FACTOR RFAY-RELATED"/>
    <property type="match status" value="1"/>
</dbReference>
<evidence type="ECO:0000256" key="3">
    <source>
        <dbReference type="ARBA" id="ARBA00023082"/>
    </source>
</evidence>
<comment type="similarity">
    <text evidence="1">Belongs to the sigma-70 factor family. ECF subfamily.</text>
</comment>
<accession>A0A1L3MJM3</accession>
<dbReference type="Gene3D" id="1.10.1740.10">
    <property type="match status" value="1"/>
</dbReference>
<evidence type="ECO:0008006" key="9">
    <source>
        <dbReference type="Google" id="ProtNLM"/>
    </source>
</evidence>
<dbReference type="SUPFAM" id="SSF88946">
    <property type="entry name" value="Sigma2 domain of RNA polymerase sigma factors"/>
    <property type="match status" value="1"/>
</dbReference>
<proteinExistence type="inferred from homology"/>